<feature type="transmembrane region" description="Helical" evidence="7">
    <location>
        <begin position="107"/>
        <end position="128"/>
    </location>
</feature>
<dbReference type="GO" id="GO:0005886">
    <property type="term" value="C:plasma membrane"/>
    <property type="evidence" value="ECO:0007669"/>
    <property type="project" value="UniProtKB-SubCell"/>
</dbReference>
<gene>
    <name evidence="9" type="ORF">LKD75_16835</name>
</gene>
<keyword evidence="6 7" id="KW-0472">Membrane</keyword>
<keyword evidence="4 7" id="KW-0812">Transmembrane</keyword>
<feature type="transmembrane region" description="Helical" evidence="7">
    <location>
        <begin position="241"/>
        <end position="262"/>
    </location>
</feature>
<dbReference type="Pfam" id="PF00528">
    <property type="entry name" value="BPD_transp_1"/>
    <property type="match status" value="1"/>
</dbReference>
<keyword evidence="3" id="KW-1003">Cell membrane</keyword>
<feature type="transmembrane region" description="Helical" evidence="7">
    <location>
        <begin position="140"/>
        <end position="162"/>
    </location>
</feature>
<organism evidence="9 10">
    <name type="scientific">Waltera acetigignens</name>
    <dbReference type="NCBI Taxonomy" id="2981769"/>
    <lineage>
        <taxon>Bacteria</taxon>
        <taxon>Bacillati</taxon>
        <taxon>Bacillota</taxon>
        <taxon>Clostridia</taxon>
        <taxon>Lachnospirales</taxon>
        <taxon>Lachnospiraceae</taxon>
        <taxon>Waltera</taxon>
    </lineage>
</organism>
<evidence type="ECO:0000256" key="1">
    <source>
        <dbReference type="ARBA" id="ARBA00004651"/>
    </source>
</evidence>
<keyword evidence="5 7" id="KW-1133">Transmembrane helix</keyword>
<evidence type="ECO:0000259" key="8">
    <source>
        <dbReference type="PROSITE" id="PS50928"/>
    </source>
</evidence>
<dbReference type="PROSITE" id="PS50928">
    <property type="entry name" value="ABC_TM1"/>
    <property type="match status" value="1"/>
</dbReference>
<proteinExistence type="inferred from homology"/>
<dbReference type="AlphaFoldDB" id="A0AAE3A155"/>
<evidence type="ECO:0000256" key="2">
    <source>
        <dbReference type="ARBA" id="ARBA00022448"/>
    </source>
</evidence>
<feature type="transmembrane region" description="Helical" evidence="7">
    <location>
        <begin position="12"/>
        <end position="32"/>
    </location>
</feature>
<reference evidence="9 10" key="1">
    <citation type="submission" date="2021-10" db="EMBL/GenBank/DDBJ databases">
        <title>Anaerobic single-cell dispensing facilitates the cultivation of human gut bacteria.</title>
        <authorList>
            <person name="Afrizal A."/>
        </authorList>
    </citation>
    <scope>NUCLEOTIDE SEQUENCE [LARGE SCALE GENOMIC DNA]</scope>
    <source>
        <strain evidence="9 10">CLA-AA-H273</strain>
    </source>
</reference>
<dbReference type="CDD" id="cd06261">
    <property type="entry name" value="TM_PBP2"/>
    <property type="match status" value="1"/>
</dbReference>
<dbReference type="InterPro" id="IPR035906">
    <property type="entry name" value="MetI-like_sf"/>
</dbReference>
<comment type="subcellular location">
    <subcellularLocation>
        <location evidence="1 7">Cell membrane</location>
        <topology evidence="1 7">Multi-pass membrane protein</topology>
    </subcellularLocation>
</comment>
<evidence type="ECO:0000256" key="6">
    <source>
        <dbReference type="ARBA" id="ARBA00023136"/>
    </source>
</evidence>
<protein>
    <submittedName>
        <fullName evidence="9">Carbohydrate ABC transporter permease</fullName>
    </submittedName>
</protein>
<keyword evidence="2 7" id="KW-0813">Transport</keyword>
<dbReference type="GO" id="GO:0055085">
    <property type="term" value="P:transmembrane transport"/>
    <property type="evidence" value="ECO:0007669"/>
    <property type="project" value="InterPro"/>
</dbReference>
<dbReference type="Gene3D" id="1.10.3720.10">
    <property type="entry name" value="MetI-like"/>
    <property type="match status" value="1"/>
</dbReference>
<accession>A0AAE3A155</accession>
<evidence type="ECO:0000313" key="9">
    <source>
        <dbReference type="EMBL" id="MCC2121226.1"/>
    </source>
</evidence>
<dbReference type="SUPFAM" id="SSF161098">
    <property type="entry name" value="MetI-like"/>
    <property type="match status" value="1"/>
</dbReference>
<comment type="similarity">
    <text evidence="7">Belongs to the binding-protein-dependent transport system permease family.</text>
</comment>
<dbReference type="PANTHER" id="PTHR43744">
    <property type="entry name" value="ABC TRANSPORTER PERMEASE PROTEIN MG189-RELATED-RELATED"/>
    <property type="match status" value="1"/>
</dbReference>
<evidence type="ECO:0000256" key="7">
    <source>
        <dbReference type="RuleBase" id="RU363032"/>
    </source>
</evidence>
<feature type="domain" description="ABC transmembrane type-1" evidence="8">
    <location>
        <begin position="72"/>
        <end position="262"/>
    </location>
</feature>
<dbReference type="InterPro" id="IPR000515">
    <property type="entry name" value="MetI-like"/>
</dbReference>
<dbReference type="PANTHER" id="PTHR43744:SF12">
    <property type="entry name" value="ABC TRANSPORTER PERMEASE PROTEIN MG189-RELATED"/>
    <property type="match status" value="1"/>
</dbReference>
<dbReference type="RefSeq" id="WP_117568810.1">
    <property type="nucleotide sequence ID" value="NZ_JAJEPV010000066.1"/>
</dbReference>
<evidence type="ECO:0000313" key="10">
    <source>
        <dbReference type="Proteomes" id="UP001197795"/>
    </source>
</evidence>
<keyword evidence="10" id="KW-1185">Reference proteome</keyword>
<dbReference type="Proteomes" id="UP001197795">
    <property type="component" value="Unassembled WGS sequence"/>
</dbReference>
<name>A0AAE3A155_9FIRM</name>
<feature type="transmembrane region" description="Helical" evidence="7">
    <location>
        <begin position="71"/>
        <end position="95"/>
    </location>
</feature>
<evidence type="ECO:0000256" key="3">
    <source>
        <dbReference type="ARBA" id="ARBA00022475"/>
    </source>
</evidence>
<dbReference type="EMBL" id="JAJEPV010000066">
    <property type="protein sequence ID" value="MCC2121226.1"/>
    <property type="molecule type" value="Genomic_DNA"/>
</dbReference>
<comment type="caution">
    <text evidence="9">The sequence shown here is derived from an EMBL/GenBank/DDBJ whole genome shotgun (WGS) entry which is preliminary data.</text>
</comment>
<evidence type="ECO:0000256" key="4">
    <source>
        <dbReference type="ARBA" id="ARBA00022692"/>
    </source>
</evidence>
<feature type="transmembrane region" description="Helical" evidence="7">
    <location>
        <begin position="183"/>
        <end position="205"/>
    </location>
</feature>
<evidence type="ECO:0000256" key="5">
    <source>
        <dbReference type="ARBA" id="ARBA00022989"/>
    </source>
</evidence>
<sequence>MKAKSKKVFSIIKHIILITICIIMIFPFYWMIATAFKDTYAVYEYPPKIFPNPLVVSNFGKVWELLPFGQAFVNSIKIVLTVVVIQLLTASMAAFAFAKLQFKFRELIFLLVLATMMIPEQVIMIPLFQMFQKVGLIDTHLGLILPTAFCYPFGIFMLRQFIMGLPDSIMEAGKIDGCSYPGIFFKLTLPLIKPALSSLFIFSFLQNWNSFLYPMLFLNSQEKFTLPLMLNTFKGLYFTDWPVLMAACSIVILPVVLVYLSAQKYIIEGIAMTGIKG</sequence>